<dbReference type="SUPFAM" id="SSF143430">
    <property type="entry name" value="TTP0101/SSO1404-like"/>
    <property type="match status" value="1"/>
</dbReference>
<accession>A0ABX5LT38</accession>
<comment type="caution">
    <text evidence="10">The sequence shown here is derived from an EMBL/GenBank/DDBJ whole genome shotgun (WGS) entry which is preliminary data.</text>
</comment>
<dbReference type="PANTHER" id="PTHR34405">
    <property type="entry name" value="CRISPR-ASSOCIATED ENDORIBONUCLEASE CAS2"/>
    <property type="match status" value="1"/>
</dbReference>
<evidence type="ECO:0000256" key="9">
    <source>
        <dbReference type="HAMAP-Rule" id="MF_01471"/>
    </source>
</evidence>
<name>A0ABX5LT38_9GAMM</name>
<keyword evidence="11" id="KW-1185">Reference proteome</keyword>
<dbReference type="EC" id="3.1.-.-" evidence="9"/>
<dbReference type="PANTHER" id="PTHR34405:SF3">
    <property type="entry name" value="CRISPR-ASSOCIATED ENDORIBONUCLEASE CAS2 3"/>
    <property type="match status" value="1"/>
</dbReference>
<keyword evidence="5 9" id="KW-0255">Endonuclease</keyword>
<dbReference type="CDD" id="cd09725">
    <property type="entry name" value="Cas2_I_II_III"/>
    <property type="match status" value="1"/>
</dbReference>
<dbReference type="InterPro" id="IPR021127">
    <property type="entry name" value="CRISPR_associated_Cas2"/>
</dbReference>
<evidence type="ECO:0000256" key="8">
    <source>
        <dbReference type="ARBA" id="ARBA00023118"/>
    </source>
</evidence>
<dbReference type="InterPro" id="IPR019199">
    <property type="entry name" value="Virulence_VapD/CRISPR_Cas2"/>
</dbReference>
<gene>
    <name evidence="9" type="primary">cas2</name>
    <name evidence="10" type="ORF">WH50_24985</name>
</gene>
<proteinExistence type="inferred from homology"/>
<sequence>MNVWILCYDIREPKRLQRVHRFMCKCAQPVQYSVFLLIADDEGVARLLRHLEAYIEDEDDVRVYGIQAACHIETLGQAILPEGLLLLE</sequence>
<evidence type="ECO:0000256" key="1">
    <source>
        <dbReference type="ARBA" id="ARBA00001946"/>
    </source>
</evidence>
<evidence type="ECO:0000256" key="7">
    <source>
        <dbReference type="ARBA" id="ARBA00022842"/>
    </source>
</evidence>
<dbReference type="EMBL" id="LAPT01000168">
    <property type="protein sequence ID" value="PXF28688.1"/>
    <property type="molecule type" value="Genomic_DNA"/>
</dbReference>
<comment type="cofactor">
    <cofactor evidence="1 9">
        <name>Mg(2+)</name>
        <dbReference type="ChEBI" id="CHEBI:18420"/>
    </cofactor>
</comment>
<comment type="function">
    <text evidence="9">CRISPR (clustered regularly interspaced short palindromic repeat), is an adaptive immune system that provides protection against mobile genetic elements (viruses, transposable elements and conjugative plasmids). CRISPR clusters contain sequences complementary to antecedent mobile elements and target invading nucleic acids. CRISPR clusters are transcribed and processed into CRISPR RNA (crRNA). Functions as a ssRNA-specific endoribonuclease. Involved in the integration of spacer DNA into the CRISPR cassette.</text>
</comment>
<dbReference type="Gene3D" id="3.30.70.240">
    <property type="match status" value="1"/>
</dbReference>
<dbReference type="NCBIfam" id="TIGR01573">
    <property type="entry name" value="cas2"/>
    <property type="match status" value="1"/>
</dbReference>
<organism evidence="10 11">
    <name type="scientific">Pokkaliibacter plantistimulans</name>
    <dbReference type="NCBI Taxonomy" id="1635171"/>
    <lineage>
        <taxon>Bacteria</taxon>
        <taxon>Pseudomonadati</taxon>
        <taxon>Pseudomonadota</taxon>
        <taxon>Gammaproteobacteria</taxon>
        <taxon>Oceanospirillales</taxon>
        <taxon>Balneatrichaceae</taxon>
        <taxon>Pokkaliibacter</taxon>
    </lineage>
</organism>
<dbReference type="Proteomes" id="UP000248090">
    <property type="component" value="Unassembled WGS sequence"/>
</dbReference>
<evidence type="ECO:0000256" key="3">
    <source>
        <dbReference type="ARBA" id="ARBA00022722"/>
    </source>
</evidence>
<evidence type="ECO:0000256" key="4">
    <source>
        <dbReference type="ARBA" id="ARBA00022723"/>
    </source>
</evidence>
<evidence type="ECO:0000256" key="6">
    <source>
        <dbReference type="ARBA" id="ARBA00022801"/>
    </source>
</evidence>
<dbReference type="Pfam" id="PF09827">
    <property type="entry name" value="CRISPR_Cas2"/>
    <property type="match status" value="1"/>
</dbReference>
<comment type="subunit">
    <text evidence="9">Homodimer, forms a heterotetramer with a Cas1 homodimer.</text>
</comment>
<keyword evidence="8 9" id="KW-0051">Antiviral defense</keyword>
<feature type="binding site" evidence="9">
    <location>
        <position position="9"/>
    </location>
    <ligand>
        <name>Mg(2+)</name>
        <dbReference type="ChEBI" id="CHEBI:18420"/>
        <note>catalytic</note>
    </ligand>
</feature>
<evidence type="ECO:0000256" key="5">
    <source>
        <dbReference type="ARBA" id="ARBA00022759"/>
    </source>
</evidence>
<evidence type="ECO:0000313" key="10">
    <source>
        <dbReference type="EMBL" id="PXF28688.1"/>
    </source>
</evidence>
<comment type="similarity">
    <text evidence="2 9">Belongs to the CRISPR-associated endoribonuclease Cas2 protein family.</text>
</comment>
<reference evidence="10 11" key="1">
    <citation type="submission" date="2015-03" db="EMBL/GenBank/DDBJ databases">
        <authorList>
            <person name="Krishnan R."/>
            <person name="Midha S."/>
            <person name="Patil P.B."/>
            <person name="Rameshkumar N."/>
        </authorList>
    </citation>
    <scope>NUCLEOTIDE SEQUENCE [LARGE SCALE GENOMIC DNA]</scope>
    <source>
        <strain evidence="10 11">L1E11</strain>
    </source>
</reference>
<keyword evidence="7 9" id="KW-0460">Magnesium</keyword>
<dbReference type="RefSeq" id="WP_110190181.1">
    <property type="nucleotide sequence ID" value="NZ_CP177354.1"/>
</dbReference>
<evidence type="ECO:0000313" key="11">
    <source>
        <dbReference type="Proteomes" id="UP000248090"/>
    </source>
</evidence>
<keyword evidence="6 9" id="KW-0378">Hydrolase</keyword>
<dbReference type="HAMAP" id="MF_01471">
    <property type="entry name" value="Cas2"/>
    <property type="match status" value="1"/>
</dbReference>
<evidence type="ECO:0000256" key="2">
    <source>
        <dbReference type="ARBA" id="ARBA00009959"/>
    </source>
</evidence>
<keyword evidence="3 9" id="KW-0540">Nuclease</keyword>
<keyword evidence="4 9" id="KW-0479">Metal-binding</keyword>
<protein>
    <recommendedName>
        <fullName evidence="9">CRISPR-associated endoribonuclease Cas2</fullName>
        <ecNumber evidence="9">3.1.-.-</ecNumber>
    </recommendedName>
</protein>